<keyword evidence="7 10" id="KW-0573">Peptidoglycan synthesis</keyword>
<dbReference type="PANTHER" id="PTHR43024">
    <property type="entry name" value="UDP-N-ACETYLMURAMOYL-TRIPEPTIDE--D-ALANYL-D-ALANINE LIGASE"/>
    <property type="match status" value="1"/>
</dbReference>
<evidence type="ECO:0000313" key="16">
    <source>
        <dbReference type="Proteomes" id="UP000198771"/>
    </source>
</evidence>
<dbReference type="InterPro" id="IPR036565">
    <property type="entry name" value="Mur-like_cat_sf"/>
</dbReference>
<dbReference type="Proteomes" id="UP000198771">
    <property type="component" value="Unassembled WGS sequence"/>
</dbReference>
<dbReference type="Pfam" id="PF08245">
    <property type="entry name" value="Mur_ligase_M"/>
    <property type="match status" value="1"/>
</dbReference>
<dbReference type="GO" id="GO:0009252">
    <property type="term" value="P:peptidoglycan biosynthetic process"/>
    <property type="evidence" value="ECO:0007669"/>
    <property type="project" value="UniProtKB-UniRule"/>
</dbReference>
<dbReference type="GO" id="GO:0008360">
    <property type="term" value="P:regulation of cell shape"/>
    <property type="evidence" value="ECO:0007669"/>
    <property type="project" value="UniProtKB-KW"/>
</dbReference>
<dbReference type="STRING" id="617002.SAMN05660653_00517"/>
<keyword evidence="5 10" id="KW-0067">ATP-binding</keyword>
<feature type="domain" description="Mur ligase C-terminal" evidence="13">
    <location>
        <begin position="319"/>
        <end position="446"/>
    </location>
</feature>
<comment type="function">
    <text evidence="10 11">Involved in cell wall formation. Catalyzes the final step in the synthesis of UDP-N-acetylmuramoyl-pentapeptide, the precursor of murein.</text>
</comment>
<evidence type="ECO:0000259" key="14">
    <source>
        <dbReference type="Pfam" id="PF08245"/>
    </source>
</evidence>
<dbReference type="InterPro" id="IPR000713">
    <property type="entry name" value="Mur_ligase_N"/>
</dbReference>
<evidence type="ECO:0000313" key="15">
    <source>
        <dbReference type="EMBL" id="SDB09904.1"/>
    </source>
</evidence>
<dbReference type="Gene3D" id="3.90.190.20">
    <property type="entry name" value="Mur ligase, C-terminal domain"/>
    <property type="match status" value="1"/>
</dbReference>
<dbReference type="InterPro" id="IPR004101">
    <property type="entry name" value="Mur_ligase_C"/>
</dbReference>
<organism evidence="15 16">
    <name type="scientific">Desulfonatronum thiosulfatophilum</name>
    <dbReference type="NCBI Taxonomy" id="617002"/>
    <lineage>
        <taxon>Bacteria</taxon>
        <taxon>Pseudomonadati</taxon>
        <taxon>Thermodesulfobacteriota</taxon>
        <taxon>Desulfovibrionia</taxon>
        <taxon>Desulfovibrionales</taxon>
        <taxon>Desulfonatronaceae</taxon>
        <taxon>Desulfonatronum</taxon>
    </lineage>
</organism>
<feature type="domain" description="Mur ligase central" evidence="14">
    <location>
        <begin position="109"/>
        <end position="297"/>
    </location>
</feature>
<keyword evidence="2 10" id="KW-0436">Ligase</keyword>
<dbReference type="Gene3D" id="3.40.1390.10">
    <property type="entry name" value="MurE/MurF, N-terminal domain"/>
    <property type="match status" value="1"/>
</dbReference>
<evidence type="ECO:0000256" key="11">
    <source>
        <dbReference type="RuleBase" id="RU004136"/>
    </source>
</evidence>
<dbReference type="Gene3D" id="3.40.1190.10">
    <property type="entry name" value="Mur-like, catalytic domain"/>
    <property type="match status" value="1"/>
</dbReference>
<dbReference type="InterPro" id="IPR036615">
    <property type="entry name" value="Mur_ligase_C_dom_sf"/>
</dbReference>
<dbReference type="GO" id="GO:0008766">
    <property type="term" value="F:UDP-N-acetylmuramoylalanyl-D-glutamyl-2,6-diaminopimelate-D-alanyl-D-alanine ligase activity"/>
    <property type="evidence" value="ECO:0007669"/>
    <property type="project" value="RHEA"/>
</dbReference>
<dbReference type="InterPro" id="IPR035911">
    <property type="entry name" value="MurE/MurF_N"/>
</dbReference>
<dbReference type="InterPro" id="IPR051046">
    <property type="entry name" value="MurCDEF_CellWall_CoF430Synth"/>
</dbReference>
<keyword evidence="1 10" id="KW-0963">Cytoplasm</keyword>
<evidence type="ECO:0000256" key="1">
    <source>
        <dbReference type="ARBA" id="ARBA00022490"/>
    </source>
</evidence>
<evidence type="ECO:0000256" key="7">
    <source>
        <dbReference type="ARBA" id="ARBA00022984"/>
    </source>
</evidence>
<proteinExistence type="inferred from homology"/>
<dbReference type="RefSeq" id="WP_092116911.1">
    <property type="nucleotide sequence ID" value="NZ_FMXO01000002.1"/>
</dbReference>
<keyword evidence="16" id="KW-1185">Reference proteome</keyword>
<dbReference type="GO" id="GO:0071555">
    <property type="term" value="P:cell wall organization"/>
    <property type="evidence" value="ECO:0007669"/>
    <property type="project" value="UniProtKB-KW"/>
</dbReference>
<evidence type="ECO:0000256" key="9">
    <source>
        <dbReference type="ARBA" id="ARBA00023316"/>
    </source>
</evidence>
<dbReference type="InterPro" id="IPR013221">
    <property type="entry name" value="Mur_ligase_cen"/>
</dbReference>
<evidence type="ECO:0000256" key="3">
    <source>
        <dbReference type="ARBA" id="ARBA00022618"/>
    </source>
</evidence>
<keyword evidence="4 10" id="KW-0547">Nucleotide-binding</keyword>
<sequence>MRLTLRWMADVLDVPFAGEVSETVISGICIDSRRVRPGELFVCLPGTRTDGHDHAPLAVENGAAAVLATKELPGIADRVPVLVVSDGVAALGELARAWRKMFRGKVIGVTGTAGKTTVKELLSQVCSLAGPTCKNQMNWNNQIGLPMSILSCSGQAEYWVLEAGISRPGDMDELGLILQPDMALLINAGAAHLAELGCVEQVAKAKARLTNYLRPGGIALTNRDCPDLWRESLTYGRQVHGFSVQDSGADFYSGGQTCTPSGDVHMELRLQGRNMELTWTAGQAPVAENVLAVAAAATLLGIDSESIQHGLTTPMNLQGRFAVQRHGNWTIIDDTYNANPLSMALALDRARRLAGEGHLVCVLGDMLELGEVASDEHRKLGRLLAEKGCSVVFYHGRHFPDVSSGLEECSWQGRLVPADSPAEFLDQWRQWVTLICGAGVVLFKGSRASGMETYYDVLRTELDA</sequence>
<dbReference type="EC" id="6.3.2.10" evidence="10 11"/>
<dbReference type="SUPFAM" id="SSF53244">
    <property type="entry name" value="MurD-like peptide ligases, peptide-binding domain"/>
    <property type="match status" value="1"/>
</dbReference>
<comment type="subcellular location">
    <subcellularLocation>
        <location evidence="10 11">Cytoplasm</location>
    </subcellularLocation>
</comment>
<reference evidence="15 16" key="1">
    <citation type="submission" date="2016-10" db="EMBL/GenBank/DDBJ databases">
        <authorList>
            <person name="de Groot N.N."/>
        </authorList>
    </citation>
    <scope>NUCLEOTIDE SEQUENCE [LARGE SCALE GENOMIC DNA]</scope>
    <source>
        <strain evidence="15 16">ASO4-2</strain>
    </source>
</reference>
<keyword evidence="8 10" id="KW-0131">Cell cycle</keyword>
<feature type="domain" description="Mur ligase N-terminal catalytic" evidence="12">
    <location>
        <begin position="25"/>
        <end position="98"/>
    </location>
</feature>
<keyword evidence="9 10" id="KW-0961">Cell wall biogenesis/degradation</keyword>
<dbReference type="AlphaFoldDB" id="A0A1G6ANC5"/>
<dbReference type="GO" id="GO:0047480">
    <property type="term" value="F:UDP-N-acetylmuramoyl-tripeptide-D-alanyl-D-alanine ligase activity"/>
    <property type="evidence" value="ECO:0007669"/>
    <property type="project" value="UniProtKB-UniRule"/>
</dbReference>
<evidence type="ECO:0000256" key="5">
    <source>
        <dbReference type="ARBA" id="ARBA00022840"/>
    </source>
</evidence>
<feature type="binding site" evidence="10">
    <location>
        <begin position="111"/>
        <end position="117"/>
    </location>
    <ligand>
        <name>ATP</name>
        <dbReference type="ChEBI" id="CHEBI:30616"/>
    </ligand>
</feature>
<dbReference type="OrthoDB" id="9801978at2"/>
<dbReference type="GO" id="GO:0005524">
    <property type="term" value="F:ATP binding"/>
    <property type="evidence" value="ECO:0007669"/>
    <property type="project" value="UniProtKB-UniRule"/>
</dbReference>
<dbReference type="InterPro" id="IPR005863">
    <property type="entry name" value="UDP-N-AcMur_synth"/>
</dbReference>
<gene>
    <name evidence="10" type="primary">murF</name>
    <name evidence="15" type="ORF">SAMN05660653_00517</name>
</gene>
<dbReference type="Pfam" id="PF01225">
    <property type="entry name" value="Mur_ligase"/>
    <property type="match status" value="1"/>
</dbReference>
<evidence type="ECO:0000256" key="6">
    <source>
        <dbReference type="ARBA" id="ARBA00022960"/>
    </source>
</evidence>
<name>A0A1G6ANC5_9BACT</name>
<evidence type="ECO:0000259" key="12">
    <source>
        <dbReference type="Pfam" id="PF01225"/>
    </source>
</evidence>
<evidence type="ECO:0000256" key="2">
    <source>
        <dbReference type="ARBA" id="ARBA00022598"/>
    </source>
</evidence>
<evidence type="ECO:0000256" key="8">
    <source>
        <dbReference type="ARBA" id="ARBA00023306"/>
    </source>
</evidence>
<comment type="catalytic activity">
    <reaction evidence="10 11">
        <text>D-alanyl-D-alanine + UDP-N-acetyl-alpha-D-muramoyl-L-alanyl-gamma-D-glutamyl-meso-2,6-diaminopimelate + ATP = UDP-N-acetyl-alpha-D-muramoyl-L-alanyl-gamma-D-glutamyl-meso-2,6-diaminopimeloyl-D-alanyl-D-alanine + ADP + phosphate + H(+)</text>
        <dbReference type="Rhea" id="RHEA:28374"/>
        <dbReference type="ChEBI" id="CHEBI:15378"/>
        <dbReference type="ChEBI" id="CHEBI:30616"/>
        <dbReference type="ChEBI" id="CHEBI:43474"/>
        <dbReference type="ChEBI" id="CHEBI:57822"/>
        <dbReference type="ChEBI" id="CHEBI:61386"/>
        <dbReference type="ChEBI" id="CHEBI:83905"/>
        <dbReference type="ChEBI" id="CHEBI:456216"/>
        <dbReference type="EC" id="6.3.2.10"/>
    </reaction>
</comment>
<keyword evidence="3 10" id="KW-0132">Cell division</keyword>
<protein>
    <recommendedName>
        <fullName evidence="10 11">UDP-N-acetylmuramoyl-tripeptide--D-alanyl-D-alanine ligase</fullName>
        <ecNumber evidence="10 11">6.3.2.10</ecNumber>
    </recommendedName>
    <alternativeName>
        <fullName evidence="10">D-alanyl-D-alanine-adding enzyme</fullName>
    </alternativeName>
</protein>
<comment type="pathway">
    <text evidence="10 11">Cell wall biogenesis; peptidoglycan biosynthesis.</text>
</comment>
<dbReference type="UniPathway" id="UPA00219"/>
<keyword evidence="6 10" id="KW-0133">Cell shape</keyword>
<dbReference type="GO" id="GO:0005737">
    <property type="term" value="C:cytoplasm"/>
    <property type="evidence" value="ECO:0007669"/>
    <property type="project" value="UniProtKB-SubCell"/>
</dbReference>
<dbReference type="PANTHER" id="PTHR43024:SF1">
    <property type="entry name" value="UDP-N-ACETYLMURAMOYL-TRIPEPTIDE--D-ALANYL-D-ALANINE LIGASE"/>
    <property type="match status" value="1"/>
</dbReference>
<dbReference type="EMBL" id="FMXO01000002">
    <property type="protein sequence ID" value="SDB09904.1"/>
    <property type="molecule type" value="Genomic_DNA"/>
</dbReference>
<dbReference type="NCBIfam" id="TIGR01143">
    <property type="entry name" value="murF"/>
    <property type="match status" value="1"/>
</dbReference>
<accession>A0A1G6ANC5</accession>
<evidence type="ECO:0000259" key="13">
    <source>
        <dbReference type="Pfam" id="PF02875"/>
    </source>
</evidence>
<dbReference type="Pfam" id="PF02875">
    <property type="entry name" value="Mur_ligase_C"/>
    <property type="match status" value="1"/>
</dbReference>
<evidence type="ECO:0000256" key="10">
    <source>
        <dbReference type="HAMAP-Rule" id="MF_02019"/>
    </source>
</evidence>
<dbReference type="SUPFAM" id="SSF53623">
    <property type="entry name" value="MurD-like peptide ligases, catalytic domain"/>
    <property type="match status" value="1"/>
</dbReference>
<comment type="similarity">
    <text evidence="10">Belongs to the MurCDEF family. MurF subfamily.</text>
</comment>
<evidence type="ECO:0000256" key="4">
    <source>
        <dbReference type="ARBA" id="ARBA00022741"/>
    </source>
</evidence>
<dbReference type="HAMAP" id="MF_02019">
    <property type="entry name" value="MurF"/>
    <property type="match status" value="1"/>
</dbReference>
<dbReference type="SUPFAM" id="SSF63418">
    <property type="entry name" value="MurE/MurF N-terminal domain"/>
    <property type="match status" value="1"/>
</dbReference>
<dbReference type="GO" id="GO:0051301">
    <property type="term" value="P:cell division"/>
    <property type="evidence" value="ECO:0007669"/>
    <property type="project" value="UniProtKB-KW"/>
</dbReference>